<dbReference type="EMBL" id="JBHTAI010000061">
    <property type="protein sequence ID" value="MFC7153829.1"/>
    <property type="molecule type" value="Genomic_DNA"/>
</dbReference>
<keyword evidence="4" id="KW-0233">DNA recombination</keyword>
<keyword evidence="3" id="KW-0238">DNA-binding</keyword>
<organism evidence="6 7">
    <name type="scientific">Cohnella cellulosilytica</name>
    <dbReference type="NCBI Taxonomy" id="986710"/>
    <lineage>
        <taxon>Bacteria</taxon>
        <taxon>Bacillati</taxon>
        <taxon>Bacillota</taxon>
        <taxon>Bacilli</taxon>
        <taxon>Bacillales</taxon>
        <taxon>Paenibacillaceae</taxon>
        <taxon>Cohnella</taxon>
    </lineage>
</organism>
<dbReference type="InterPro" id="IPR047952">
    <property type="entry name" value="Transpos_IS4"/>
</dbReference>
<evidence type="ECO:0000313" key="7">
    <source>
        <dbReference type="Proteomes" id="UP001596378"/>
    </source>
</evidence>
<evidence type="ECO:0000313" key="6">
    <source>
        <dbReference type="EMBL" id="MFC7153829.1"/>
    </source>
</evidence>
<feature type="domain" description="Transposase IS4-like" evidence="5">
    <location>
        <begin position="118"/>
        <end position="329"/>
    </location>
</feature>
<dbReference type="NCBIfam" id="NF033592">
    <property type="entry name" value="transpos_IS4_1"/>
    <property type="match status" value="1"/>
</dbReference>
<dbReference type="RefSeq" id="WP_378108154.1">
    <property type="nucleotide sequence ID" value="NZ_JBHTAI010000061.1"/>
</dbReference>
<keyword evidence="7" id="KW-1185">Reference proteome</keyword>
<dbReference type="PANTHER" id="PTHR33258:SF1">
    <property type="entry name" value="TRANSPOSASE INSL FOR INSERTION SEQUENCE ELEMENT IS186A-RELATED"/>
    <property type="match status" value="1"/>
</dbReference>
<reference evidence="7" key="1">
    <citation type="journal article" date="2019" name="Int. J. Syst. Evol. Microbiol.">
        <title>The Global Catalogue of Microorganisms (GCM) 10K type strain sequencing project: providing services to taxonomists for standard genome sequencing and annotation.</title>
        <authorList>
            <consortium name="The Broad Institute Genomics Platform"/>
            <consortium name="The Broad Institute Genome Sequencing Center for Infectious Disease"/>
            <person name="Wu L."/>
            <person name="Ma J."/>
        </authorList>
    </citation>
    <scope>NUCLEOTIDE SEQUENCE [LARGE SCALE GENOMIC DNA]</scope>
    <source>
        <strain evidence="7">KCTC 12907</strain>
    </source>
</reference>
<protein>
    <submittedName>
        <fullName evidence="6">IS4 family transposase</fullName>
    </submittedName>
</protein>
<proteinExistence type="inferred from homology"/>
<dbReference type="Pfam" id="PF01609">
    <property type="entry name" value="DDE_Tnp_1"/>
    <property type="match status" value="1"/>
</dbReference>
<dbReference type="Proteomes" id="UP001596378">
    <property type="component" value="Unassembled WGS sequence"/>
</dbReference>
<dbReference type="InterPro" id="IPR012337">
    <property type="entry name" value="RNaseH-like_sf"/>
</dbReference>
<name>A0ABW2FPJ1_9BACL</name>
<comment type="caution">
    <text evidence="6">The sequence shown here is derived from an EMBL/GenBank/DDBJ whole genome shotgun (WGS) entry which is preliminary data.</text>
</comment>
<sequence>MDNLQDLSTICQCLNQLELDEYRSLLHDHRSHKLFTGNTIQLHVAAQLLGLTSYDMIAEQLQVSQTLRERTQLDSISPSALSRKTAQLCTDTLQAIFFRLVQQIATLHPSATNKLPGGKRLKVIDATELVLPLQRASWAYCSFSKRGVKMHTRVVIADPKQLVYADRFIASTADVDEREVSLQLVTDPDAIHVMDRGYQNHHHFEQWTQPGKEIPFVARVRANTQMIATKDFRLSKADKRWIFWDRKVTISKCSRTLRAVFFRDENDKEYYIITNCMDISATEIAQIYKYRWLIELFFKWLKQHLRLVKVISYSPQGIWNQLYLALIAFALCTWVRLQAKTNKTTWDIL</sequence>
<dbReference type="PANTHER" id="PTHR33258">
    <property type="entry name" value="TRANSPOSASE INSL FOR INSERTION SEQUENCE ELEMENT IS186A-RELATED"/>
    <property type="match status" value="1"/>
</dbReference>
<gene>
    <name evidence="6" type="ORF">ACFQMJ_35400</name>
</gene>
<accession>A0ABW2FPJ1</accession>
<dbReference type="InterPro" id="IPR002559">
    <property type="entry name" value="Transposase_11"/>
</dbReference>
<evidence type="ECO:0000259" key="5">
    <source>
        <dbReference type="Pfam" id="PF01609"/>
    </source>
</evidence>
<evidence type="ECO:0000256" key="2">
    <source>
        <dbReference type="ARBA" id="ARBA00022578"/>
    </source>
</evidence>
<evidence type="ECO:0000256" key="1">
    <source>
        <dbReference type="ARBA" id="ARBA00010075"/>
    </source>
</evidence>
<feature type="non-terminal residue" evidence="6">
    <location>
        <position position="349"/>
    </location>
</feature>
<evidence type="ECO:0000256" key="4">
    <source>
        <dbReference type="ARBA" id="ARBA00023172"/>
    </source>
</evidence>
<dbReference type="SUPFAM" id="SSF53098">
    <property type="entry name" value="Ribonuclease H-like"/>
    <property type="match status" value="1"/>
</dbReference>
<keyword evidence="2" id="KW-0815">Transposition</keyword>
<dbReference type="Gene3D" id="3.90.350.10">
    <property type="entry name" value="Transposase Inhibitor Protein From Tn5, Chain A, domain 1"/>
    <property type="match status" value="1"/>
</dbReference>
<comment type="similarity">
    <text evidence="1">Belongs to the transposase 11 family.</text>
</comment>
<evidence type="ECO:0000256" key="3">
    <source>
        <dbReference type="ARBA" id="ARBA00023125"/>
    </source>
</evidence>